<dbReference type="Proteomes" id="UP000270487">
    <property type="component" value="Chromosome"/>
</dbReference>
<name>A0A0F7HG99_SERFO</name>
<dbReference type="InterPro" id="IPR000259">
    <property type="entry name" value="Adhesion_dom_fimbrial"/>
</dbReference>
<dbReference type="GO" id="GO:0009289">
    <property type="term" value="C:pilus"/>
    <property type="evidence" value="ECO:0007669"/>
    <property type="project" value="UniProtKB-SubCell"/>
</dbReference>
<dbReference type="SUPFAM" id="SSF49401">
    <property type="entry name" value="Bacterial adhesins"/>
    <property type="match status" value="1"/>
</dbReference>
<gene>
    <name evidence="6" type="primary">fimA_12</name>
    <name evidence="6" type="ORF">NCTC13193_03940</name>
</gene>
<dbReference type="AlphaFoldDB" id="A0A0F7HG99"/>
<comment type="subcellular location">
    <subcellularLocation>
        <location evidence="1">Fimbrium</location>
    </subcellularLocation>
</comment>
<dbReference type="InterPro" id="IPR050263">
    <property type="entry name" value="Bact_Fimbrial_Adh_Pro"/>
</dbReference>
<keyword evidence="4" id="KW-0281">Fimbrium</keyword>
<dbReference type="PANTHER" id="PTHR33420">
    <property type="entry name" value="FIMBRIAL SUBUNIT ELFA-RELATED"/>
    <property type="match status" value="1"/>
</dbReference>
<dbReference type="InterPro" id="IPR036937">
    <property type="entry name" value="Adhesion_dom_fimbrial_sf"/>
</dbReference>
<dbReference type="Gene3D" id="2.60.40.1090">
    <property type="entry name" value="Fimbrial-type adhesion domain"/>
    <property type="match status" value="1"/>
</dbReference>
<evidence type="ECO:0000256" key="2">
    <source>
        <dbReference type="ARBA" id="ARBA00006671"/>
    </source>
</evidence>
<dbReference type="RefSeq" id="WP_024486156.1">
    <property type="nucleotide sequence ID" value="NZ_CAMKSK010000004.1"/>
</dbReference>
<dbReference type="STRING" id="47917.AV650_25255"/>
<evidence type="ECO:0000256" key="4">
    <source>
        <dbReference type="ARBA" id="ARBA00023263"/>
    </source>
</evidence>
<evidence type="ECO:0000259" key="5">
    <source>
        <dbReference type="Pfam" id="PF00419"/>
    </source>
</evidence>
<accession>A0A0F7HG99</accession>
<dbReference type="PANTHER" id="PTHR33420:SF3">
    <property type="entry name" value="FIMBRIAL SUBUNIT ELFA"/>
    <property type="match status" value="1"/>
</dbReference>
<protein>
    <submittedName>
        <fullName evidence="6">Type-1A pilin</fullName>
    </submittedName>
</protein>
<evidence type="ECO:0000256" key="1">
    <source>
        <dbReference type="ARBA" id="ARBA00004561"/>
    </source>
</evidence>
<keyword evidence="3" id="KW-0732">Signal</keyword>
<feature type="domain" description="Fimbrial-type adhesion" evidence="5">
    <location>
        <begin position="28"/>
        <end position="172"/>
    </location>
</feature>
<evidence type="ECO:0000256" key="3">
    <source>
        <dbReference type="ARBA" id="ARBA00022729"/>
    </source>
</evidence>
<comment type="similarity">
    <text evidence="2">Belongs to the fimbrial protein family.</text>
</comment>
<proteinExistence type="inferred from homology"/>
<reference evidence="6 7" key="1">
    <citation type="submission" date="2018-12" db="EMBL/GenBank/DDBJ databases">
        <authorList>
            <consortium name="Pathogen Informatics"/>
        </authorList>
    </citation>
    <scope>NUCLEOTIDE SEQUENCE [LARGE SCALE GENOMIC DNA]</scope>
    <source>
        <strain evidence="6 7">NCTC13193</strain>
    </source>
</reference>
<evidence type="ECO:0000313" key="6">
    <source>
        <dbReference type="EMBL" id="VEI73023.1"/>
    </source>
</evidence>
<dbReference type="GO" id="GO:0043709">
    <property type="term" value="P:cell adhesion involved in single-species biofilm formation"/>
    <property type="evidence" value="ECO:0007669"/>
    <property type="project" value="TreeGrafter"/>
</dbReference>
<dbReference type="KEGG" id="sfw:WN53_25385"/>
<dbReference type="InterPro" id="IPR008966">
    <property type="entry name" value="Adhesion_dom_sf"/>
</dbReference>
<organism evidence="6 7">
    <name type="scientific">Serratia fonticola</name>
    <dbReference type="NCBI Taxonomy" id="47917"/>
    <lineage>
        <taxon>Bacteria</taxon>
        <taxon>Pseudomonadati</taxon>
        <taxon>Pseudomonadota</taxon>
        <taxon>Gammaproteobacteria</taxon>
        <taxon>Enterobacterales</taxon>
        <taxon>Yersiniaceae</taxon>
        <taxon>Serratia</taxon>
    </lineage>
</organism>
<dbReference type="GeneID" id="30323519"/>
<evidence type="ECO:0000313" key="7">
    <source>
        <dbReference type="Proteomes" id="UP000270487"/>
    </source>
</evidence>
<dbReference type="EMBL" id="LR134492">
    <property type="protein sequence ID" value="VEI73023.1"/>
    <property type="molecule type" value="Genomic_DNA"/>
</dbReference>
<dbReference type="Pfam" id="PF00419">
    <property type="entry name" value="Fimbrial"/>
    <property type="match status" value="1"/>
</dbReference>
<sequence>MKKTLITLALVASGVLASSVYAADGTVNFVGEITDSACIVDSTAQNLQVTLGKVAATSFSGAGSYSSATQFKLVLKDCPAGATTATVKFDGNSVDNDNSVLALTPGGASGVGIELSDASQKVVNLFTNSAPYALTAGVGTETDLNFTARYKALSADIQPGVANASVQFSIIYN</sequence>